<proteinExistence type="predicted"/>
<protein>
    <submittedName>
        <fullName evidence="2">Uncharacterized protein</fullName>
    </submittedName>
</protein>
<evidence type="ECO:0000256" key="1">
    <source>
        <dbReference type="ARBA" id="ARBA00022729"/>
    </source>
</evidence>
<keyword evidence="3" id="KW-1185">Reference proteome</keyword>
<name>A0A0D3HME2_9ORYZ</name>
<keyword evidence="1" id="KW-0732">Signal</keyword>
<dbReference type="PaxDb" id="65489-OBART11G15210.1"/>
<dbReference type="Pfam" id="PF24068">
    <property type="entry name" value="TPD1_C"/>
    <property type="match status" value="1"/>
</dbReference>
<dbReference type="Proteomes" id="UP000026960">
    <property type="component" value="Chromosome 11"/>
</dbReference>
<dbReference type="InterPro" id="IPR040361">
    <property type="entry name" value="TPD1"/>
</dbReference>
<dbReference type="EnsemblPlants" id="OBART11G15210.1">
    <property type="protein sequence ID" value="OBART11G15210.1"/>
    <property type="gene ID" value="OBART11G15210"/>
</dbReference>
<reference evidence="2" key="2">
    <citation type="submission" date="2015-03" db="UniProtKB">
        <authorList>
            <consortium name="EnsemblPlants"/>
        </authorList>
    </citation>
    <scope>IDENTIFICATION</scope>
</reference>
<dbReference type="PANTHER" id="PTHR33184:SF27">
    <property type="entry name" value="PUTATIVE-RELATED"/>
    <property type="match status" value="1"/>
</dbReference>
<sequence length="153" mass="16478">MHNTVHTYTYICRKNKGPIFLESKQKVQMEIKLLMVFLACLLSSINNRGEAASCSLENIVVKQTATGGWAHGQPEYAVTVSNMCGCPQSGVQVACDGFDTTLAVDPAKLRPAAGGNLCLVNSGDPVVQGHDITFSYAWSSQFKFTPVSSTVKC</sequence>
<dbReference type="STRING" id="65489.A0A0D3HME2"/>
<dbReference type="eggNOG" id="ENOG502S7JS">
    <property type="taxonomic scope" value="Eukaryota"/>
</dbReference>
<accession>A0A0D3HME2</accession>
<dbReference type="GO" id="GO:0001709">
    <property type="term" value="P:cell fate determination"/>
    <property type="evidence" value="ECO:0007669"/>
    <property type="project" value="TreeGrafter"/>
</dbReference>
<dbReference type="PANTHER" id="PTHR33184">
    <property type="entry name" value="PROTEIN TAPETUM DETERMINANT 1-LIKE-RELATED"/>
    <property type="match status" value="1"/>
</dbReference>
<dbReference type="HOGENOM" id="CLU_102808_4_1_1"/>
<organism evidence="2">
    <name type="scientific">Oryza barthii</name>
    <dbReference type="NCBI Taxonomy" id="65489"/>
    <lineage>
        <taxon>Eukaryota</taxon>
        <taxon>Viridiplantae</taxon>
        <taxon>Streptophyta</taxon>
        <taxon>Embryophyta</taxon>
        <taxon>Tracheophyta</taxon>
        <taxon>Spermatophyta</taxon>
        <taxon>Magnoliopsida</taxon>
        <taxon>Liliopsida</taxon>
        <taxon>Poales</taxon>
        <taxon>Poaceae</taxon>
        <taxon>BOP clade</taxon>
        <taxon>Oryzoideae</taxon>
        <taxon>Oryzeae</taxon>
        <taxon>Oryzinae</taxon>
        <taxon>Oryza</taxon>
    </lineage>
</organism>
<evidence type="ECO:0000313" key="2">
    <source>
        <dbReference type="EnsemblPlants" id="OBART11G15210.1"/>
    </source>
</evidence>
<evidence type="ECO:0000313" key="3">
    <source>
        <dbReference type="Proteomes" id="UP000026960"/>
    </source>
</evidence>
<reference evidence="2" key="1">
    <citation type="journal article" date="2009" name="Rice">
        <title>De Novo Next Generation Sequencing of Plant Genomes.</title>
        <authorList>
            <person name="Rounsley S."/>
            <person name="Marri P.R."/>
            <person name="Yu Y."/>
            <person name="He R."/>
            <person name="Sisneros N."/>
            <person name="Goicoechea J.L."/>
            <person name="Lee S.J."/>
            <person name="Angelova A."/>
            <person name="Kudrna D."/>
            <person name="Luo M."/>
            <person name="Affourtit J."/>
            <person name="Desany B."/>
            <person name="Knight J."/>
            <person name="Niazi F."/>
            <person name="Egholm M."/>
            <person name="Wing R.A."/>
        </authorList>
    </citation>
    <scope>NUCLEOTIDE SEQUENCE [LARGE SCALE GENOMIC DNA]</scope>
    <source>
        <strain evidence="2">cv. IRGC 105608</strain>
    </source>
</reference>
<dbReference type="Gramene" id="OBART11G15210.1">
    <property type="protein sequence ID" value="OBART11G15210.1"/>
    <property type="gene ID" value="OBART11G15210"/>
</dbReference>
<dbReference type="AlphaFoldDB" id="A0A0D3HME2"/>